<dbReference type="PANTHER" id="PTHR33451">
    <property type="entry name" value="MALATE-2H(+)/NA(+)-LACTATE ANTIPORTER"/>
    <property type="match status" value="1"/>
</dbReference>
<comment type="similarity">
    <text evidence="8">Belongs to the NhaC Na(+)/H(+) (TC 2.A.35) antiporter family.</text>
</comment>
<evidence type="ECO:0000259" key="10">
    <source>
        <dbReference type="Pfam" id="PF03553"/>
    </source>
</evidence>
<accession>A0ABS7JK06</accession>
<feature type="transmembrane region" description="Helical" evidence="9">
    <location>
        <begin position="449"/>
        <end position="471"/>
    </location>
</feature>
<keyword evidence="4" id="KW-1003">Cell membrane</keyword>
<evidence type="ECO:0000256" key="3">
    <source>
        <dbReference type="ARBA" id="ARBA00022449"/>
    </source>
</evidence>
<evidence type="ECO:0000256" key="2">
    <source>
        <dbReference type="ARBA" id="ARBA00022448"/>
    </source>
</evidence>
<dbReference type="PANTHER" id="PTHR33451:SF3">
    <property type="entry name" value="MALATE-2H(+)_NA(+)-LACTATE ANTIPORTER"/>
    <property type="match status" value="1"/>
</dbReference>
<organism evidence="11 12">
    <name type="scientific">Qipengyuania pacifica</name>
    <dbReference type="NCBI Taxonomy" id="2860199"/>
    <lineage>
        <taxon>Bacteria</taxon>
        <taxon>Pseudomonadati</taxon>
        <taxon>Pseudomonadota</taxon>
        <taxon>Alphaproteobacteria</taxon>
        <taxon>Sphingomonadales</taxon>
        <taxon>Erythrobacteraceae</taxon>
        <taxon>Qipengyuania</taxon>
    </lineage>
</organism>
<feature type="transmembrane region" description="Helical" evidence="9">
    <location>
        <begin position="85"/>
        <end position="113"/>
    </location>
</feature>
<evidence type="ECO:0000256" key="5">
    <source>
        <dbReference type="ARBA" id="ARBA00022692"/>
    </source>
</evidence>
<dbReference type="RefSeq" id="WP_221598803.1">
    <property type="nucleotide sequence ID" value="NZ_JAIGNQ010000004.1"/>
</dbReference>
<reference evidence="11 12" key="1">
    <citation type="submission" date="2021-08" db="EMBL/GenBank/DDBJ databases">
        <title>Comparative Genomics Analysis of the Genus Qipengyuania Reveals Extensive Genetic Diversity and Metabolic Versatility, Including the Description of Fifteen Novel Species.</title>
        <authorList>
            <person name="Liu Y."/>
        </authorList>
    </citation>
    <scope>NUCLEOTIDE SEQUENCE [LARGE SCALE GENOMIC DNA]</scope>
    <source>
        <strain evidence="11 12">GH25</strain>
    </source>
</reference>
<evidence type="ECO:0000256" key="1">
    <source>
        <dbReference type="ARBA" id="ARBA00004651"/>
    </source>
</evidence>
<feature type="domain" description="Na+/H+ antiporter NhaC-like C-terminal" evidence="10">
    <location>
        <begin position="171"/>
        <end position="465"/>
    </location>
</feature>
<sequence>MAEAHSGPAPEPRPPLSLGLSLLPIIALFGAIGISMATVGTGGGTLLLSILFAATIAGLVARKAGAGWLEIQQETGRQIADALPAILILLTIGALIGSWMFSGTIPMMVVLGIDLIDPRFMVLTAFVATAVMSLISGTSWGSAGTIGVALMGAAQAMGLPLAPVAGAVVSGAYFGDKLSPLSDMTNIAAIGAGADLYDHIRCMLWTSLPAAVVAIVTFAGLGLAGVSSGTLASSDAALIKGELVGAFDLGPLAALPLLVALVGIALRKPPALVILASSVLALFVGIFGQGFSFVGAVASFVDGFSAAVNLTGAEFTPSVENLLDRGGLMSMSGTLLFIIAAFLLAAGMKVSGAIDRLLNALLGLVQSVVSLVAATMAAGAIMVAMTSHGGVTALIVGGLFRRPFAERNLEPQYLSRTIEDSVTVTEPLMPWTVSGVFMASTLGVPTLALAPWAVFCWLGPVTSLAAALFLARKFKAA</sequence>
<keyword evidence="6 9" id="KW-1133">Transmembrane helix</keyword>
<evidence type="ECO:0000313" key="12">
    <source>
        <dbReference type="Proteomes" id="UP000776651"/>
    </source>
</evidence>
<feature type="transmembrane region" description="Helical" evidence="9">
    <location>
        <begin position="273"/>
        <end position="301"/>
    </location>
</feature>
<comment type="caution">
    <text evidence="11">The sequence shown here is derived from an EMBL/GenBank/DDBJ whole genome shotgun (WGS) entry which is preliminary data.</text>
</comment>
<evidence type="ECO:0000256" key="6">
    <source>
        <dbReference type="ARBA" id="ARBA00022989"/>
    </source>
</evidence>
<keyword evidence="5 9" id="KW-0812">Transmembrane</keyword>
<dbReference type="EMBL" id="JAIGNQ010000004">
    <property type="protein sequence ID" value="MBX7489721.1"/>
    <property type="molecule type" value="Genomic_DNA"/>
</dbReference>
<evidence type="ECO:0000256" key="7">
    <source>
        <dbReference type="ARBA" id="ARBA00023136"/>
    </source>
</evidence>
<evidence type="ECO:0000256" key="4">
    <source>
        <dbReference type="ARBA" id="ARBA00022475"/>
    </source>
</evidence>
<feature type="transmembrane region" description="Helical" evidence="9">
    <location>
        <begin position="246"/>
        <end position="266"/>
    </location>
</feature>
<feature type="transmembrane region" description="Helical" evidence="9">
    <location>
        <begin position="20"/>
        <end position="39"/>
    </location>
</feature>
<evidence type="ECO:0000256" key="8">
    <source>
        <dbReference type="ARBA" id="ARBA00038435"/>
    </source>
</evidence>
<gene>
    <name evidence="11" type="ORF">K3177_14495</name>
</gene>
<keyword evidence="2" id="KW-0813">Transport</keyword>
<feature type="transmembrane region" description="Helical" evidence="9">
    <location>
        <begin position="120"/>
        <end position="140"/>
    </location>
</feature>
<proteinExistence type="inferred from homology"/>
<feature type="transmembrane region" description="Helical" evidence="9">
    <location>
        <begin position="204"/>
        <end position="226"/>
    </location>
</feature>
<dbReference type="InterPro" id="IPR052180">
    <property type="entry name" value="NhaC_Na-H+_Antiporter"/>
</dbReference>
<keyword evidence="12" id="KW-1185">Reference proteome</keyword>
<name>A0ABS7JK06_9SPHN</name>
<keyword evidence="3" id="KW-0050">Antiport</keyword>
<feature type="transmembrane region" description="Helical" evidence="9">
    <location>
        <begin position="46"/>
        <end position="65"/>
    </location>
</feature>
<comment type="subcellular location">
    <subcellularLocation>
        <location evidence="1">Cell membrane</location>
        <topology evidence="1">Multi-pass membrane protein</topology>
    </subcellularLocation>
</comment>
<evidence type="ECO:0000256" key="9">
    <source>
        <dbReference type="SAM" id="Phobius"/>
    </source>
</evidence>
<protein>
    <submittedName>
        <fullName evidence="11">Na+/H+ antiporter NhaC</fullName>
    </submittedName>
</protein>
<feature type="transmembrane region" description="Helical" evidence="9">
    <location>
        <begin position="357"/>
        <end position="374"/>
    </location>
</feature>
<dbReference type="Proteomes" id="UP000776651">
    <property type="component" value="Unassembled WGS sequence"/>
</dbReference>
<dbReference type="Pfam" id="PF03553">
    <property type="entry name" value="Na_H_antiporter"/>
    <property type="match status" value="1"/>
</dbReference>
<feature type="transmembrane region" description="Helical" evidence="9">
    <location>
        <begin position="146"/>
        <end position="174"/>
    </location>
</feature>
<keyword evidence="7 9" id="KW-0472">Membrane</keyword>
<evidence type="ECO:0000313" key="11">
    <source>
        <dbReference type="EMBL" id="MBX7489721.1"/>
    </source>
</evidence>
<dbReference type="InterPro" id="IPR018461">
    <property type="entry name" value="Na/H_Antiport_NhaC-like_C"/>
</dbReference>
<feature type="transmembrane region" description="Helical" evidence="9">
    <location>
        <begin position="327"/>
        <end position="345"/>
    </location>
</feature>